<accession>A0ACC0KDI6</accession>
<evidence type="ECO:0000313" key="1">
    <source>
        <dbReference type="EMBL" id="KAI8434547.1"/>
    </source>
</evidence>
<dbReference type="EMBL" id="CM046105">
    <property type="protein sequence ID" value="KAI8434547.1"/>
    <property type="molecule type" value="Genomic_DNA"/>
</dbReference>
<reference evidence="1 2" key="1">
    <citation type="journal article" date="2022" name="Genome Biol. Evol.">
        <title>The Spruce Budworm Genome: Reconstructing the Evolutionary History of Antifreeze Proteins.</title>
        <authorList>
            <person name="Beliveau C."/>
            <person name="Gagne P."/>
            <person name="Picq S."/>
            <person name="Vernygora O."/>
            <person name="Keeling C.I."/>
            <person name="Pinkney K."/>
            <person name="Doucet D."/>
            <person name="Wen F."/>
            <person name="Johnston J.S."/>
            <person name="Maaroufi H."/>
            <person name="Boyle B."/>
            <person name="Laroche J."/>
            <person name="Dewar K."/>
            <person name="Juretic N."/>
            <person name="Blackburn G."/>
            <person name="Nisole A."/>
            <person name="Brunet B."/>
            <person name="Brandao M."/>
            <person name="Lumley L."/>
            <person name="Duan J."/>
            <person name="Quan G."/>
            <person name="Lucarotti C.J."/>
            <person name="Roe A.D."/>
            <person name="Sperling F.A.H."/>
            <person name="Levesque R.C."/>
            <person name="Cusson M."/>
        </authorList>
    </citation>
    <scope>NUCLEOTIDE SEQUENCE [LARGE SCALE GENOMIC DNA]</scope>
    <source>
        <strain evidence="1">Glfc:IPQL:Cfum</strain>
    </source>
</reference>
<protein>
    <submittedName>
        <fullName evidence="1">Uncharacterized protein</fullName>
    </submittedName>
</protein>
<evidence type="ECO:0000313" key="2">
    <source>
        <dbReference type="Proteomes" id="UP001064048"/>
    </source>
</evidence>
<sequence length="203" mass="22203">MSDDGHVEIRDLETEKQDLLISNFKGHPAGFARFGQAGYLMPQNFRAHAQALRAMTTRPDDAWVVTFPRTAYIRPLLGTGLLSEQEGLGHSSHAGPVRIGNFTRTIELLRRHGEHRRAVASHGEGRQLATAASNGEGRLPATAASNGEKCQAAASQCPPLRLANGEGRLRRDQRRGSISATVKLRRASARRCGEMWREMPSSG</sequence>
<proteinExistence type="predicted"/>
<keyword evidence="2" id="KW-1185">Reference proteome</keyword>
<comment type="caution">
    <text evidence="1">The sequence shown here is derived from an EMBL/GenBank/DDBJ whole genome shotgun (WGS) entry which is preliminary data.</text>
</comment>
<gene>
    <name evidence="1" type="ORF">MSG28_003095</name>
</gene>
<organism evidence="1 2">
    <name type="scientific">Choristoneura fumiferana</name>
    <name type="common">Spruce budworm moth</name>
    <name type="synonym">Archips fumiferana</name>
    <dbReference type="NCBI Taxonomy" id="7141"/>
    <lineage>
        <taxon>Eukaryota</taxon>
        <taxon>Metazoa</taxon>
        <taxon>Ecdysozoa</taxon>
        <taxon>Arthropoda</taxon>
        <taxon>Hexapoda</taxon>
        <taxon>Insecta</taxon>
        <taxon>Pterygota</taxon>
        <taxon>Neoptera</taxon>
        <taxon>Endopterygota</taxon>
        <taxon>Lepidoptera</taxon>
        <taxon>Glossata</taxon>
        <taxon>Ditrysia</taxon>
        <taxon>Tortricoidea</taxon>
        <taxon>Tortricidae</taxon>
        <taxon>Tortricinae</taxon>
        <taxon>Choristoneura</taxon>
    </lineage>
</organism>
<name>A0ACC0KDI6_CHOFU</name>
<dbReference type="Proteomes" id="UP001064048">
    <property type="component" value="Chromosome 5"/>
</dbReference>